<reference evidence="2 3" key="1">
    <citation type="submission" date="2020-08" db="EMBL/GenBank/DDBJ databases">
        <title>Bridging the membrane lipid divide: bacteria of the FCB group superphylum have the potential to synthesize archaeal ether lipids.</title>
        <authorList>
            <person name="Villanueva L."/>
            <person name="Von Meijenfeldt F.A.B."/>
            <person name="Westbye A.B."/>
            <person name="Yadav S."/>
            <person name="Hopmans E.C."/>
            <person name="Dutilh B.E."/>
            <person name="Sinninghe Damste J.S."/>
        </authorList>
    </citation>
    <scope>NUCLEOTIDE SEQUENCE [LARGE SCALE GENOMIC DNA]</scope>
    <source>
        <strain evidence="2">NIOZ-UU27</strain>
    </source>
</reference>
<feature type="domain" description="NADH:ubiquinone oxidoreductase 30kDa subunit" evidence="1">
    <location>
        <begin position="7"/>
        <end position="80"/>
    </location>
</feature>
<dbReference type="PIRSF" id="PIRSF036585">
    <property type="entry name" value="EchD"/>
    <property type="match status" value="1"/>
</dbReference>
<comment type="caution">
    <text evidence="2">The sequence shown here is derived from an EMBL/GenBank/DDBJ whole genome shotgun (WGS) entry which is preliminary data.</text>
</comment>
<dbReference type="Pfam" id="PF00329">
    <property type="entry name" value="Complex1_30kDa"/>
    <property type="match status" value="1"/>
</dbReference>
<dbReference type="InterPro" id="IPR001268">
    <property type="entry name" value="NADH_UbQ_OxRdtase_30kDa_su"/>
</dbReference>
<evidence type="ECO:0000259" key="1">
    <source>
        <dbReference type="Pfam" id="PF00329"/>
    </source>
</evidence>
<organism evidence="2 3">
    <name type="scientific">Candidatus Desulfacyla euxinica</name>
    <dbReference type="NCBI Taxonomy" id="2841693"/>
    <lineage>
        <taxon>Bacteria</taxon>
        <taxon>Deltaproteobacteria</taxon>
        <taxon>Candidatus Desulfacyla</taxon>
    </lineage>
</organism>
<sequence length="107" mass="12364">MKKKGYRLVTLSCVELDADTLDILYHFDKDLDLMHLRLTAPKNKAVPSISSVYFASFLVENEIQDQFGIRFEGLVLDYDRTLYLEEEVRDAPCCRIAVSEEEKNKGE</sequence>
<dbReference type="InterPro" id="IPR012179">
    <property type="entry name" value="NiFe-hyd_3_EchD"/>
</dbReference>
<evidence type="ECO:0000313" key="2">
    <source>
        <dbReference type="EMBL" id="MBC8178195.1"/>
    </source>
</evidence>
<dbReference type="EMBL" id="JACNJD010000263">
    <property type="protein sequence ID" value="MBC8178195.1"/>
    <property type="molecule type" value="Genomic_DNA"/>
</dbReference>
<protein>
    <submittedName>
        <fullName evidence="2">NADH-quinone oxidoreductase subunit C</fullName>
    </submittedName>
</protein>
<dbReference type="Gene3D" id="3.30.460.80">
    <property type="entry name" value="NADH:ubiquinone oxidoreductase, 30kDa subunit"/>
    <property type="match status" value="1"/>
</dbReference>
<dbReference type="Proteomes" id="UP000650524">
    <property type="component" value="Unassembled WGS sequence"/>
</dbReference>
<gene>
    <name evidence="2" type="ORF">H8E19_12390</name>
</gene>
<evidence type="ECO:0000313" key="3">
    <source>
        <dbReference type="Proteomes" id="UP000650524"/>
    </source>
</evidence>
<accession>A0A8J6N272</accession>
<proteinExistence type="predicted"/>
<dbReference type="InterPro" id="IPR037232">
    <property type="entry name" value="NADH_quin_OxRdtase_su_C/D-like"/>
</dbReference>
<dbReference type="SUPFAM" id="SSF143243">
    <property type="entry name" value="Nqo5-like"/>
    <property type="match status" value="1"/>
</dbReference>
<dbReference type="GO" id="GO:0008137">
    <property type="term" value="F:NADH dehydrogenase (ubiquinone) activity"/>
    <property type="evidence" value="ECO:0007669"/>
    <property type="project" value="InterPro"/>
</dbReference>
<dbReference type="AlphaFoldDB" id="A0A8J6N272"/>
<name>A0A8J6N272_9DELT</name>